<keyword evidence="1" id="KW-0479">Metal-binding</keyword>
<evidence type="ECO:0000256" key="3">
    <source>
        <dbReference type="ARBA" id="ARBA00022833"/>
    </source>
</evidence>
<evidence type="ECO:0000313" key="7">
    <source>
        <dbReference type="EMBL" id="ORY91676.1"/>
    </source>
</evidence>
<dbReference type="AlphaFoldDB" id="A0A1Y2G2R8"/>
<keyword evidence="2 4" id="KW-0863">Zinc-finger</keyword>
<accession>A0A1Y2G2R8</accession>
<dbReference type="Proteomes" id="UP000193467">
    <property type="component" value="Unassembled WGS sequence"/>
</dbReference>
<keyword evidence="8" id="KW-1185">Reference proteome</keyword>
<gene>
    <name evidence="7" type="ORF">BCR35DRAFT_298939</name>
</gene>
<feature type="compositionally biased region" description="Basic residues" evidence="5">
    <location>
        <begin position="126"/>
        <end position="135"/>
    </location>
</feature>
<evidence type="ECO:0000313" key="8">
    <source>
        <dbReference type="Proteomes" id="UP000193467"/>
    </source>
</evidence>
<dbReference type="PROSITE" id="PS51999">
    <property type="entry name" value="ZF_GRF"/>
    <property type="match status" value="1"/>
</dbReference>
<feature type="region of interest" description="Disordered" evidence="5">
    <location>
        <begin position="99"/>
        <end position="185"/>
    </location>
</feature>
<evidence type="ECO:0000259" key="6">
    <source>
        <dbReference type="PROSITE" id="PS51999"/>
    </source>
</evidence>
<sequence length="256" mass="28840">MPLFREDAGTSIRHLGGILFDDEGQPWCKCTPPEPAVQFTVNKEGKNQGKEFWTCAQEIDSAEKCKFFAWDDKVEKIKKQYRLGPEYEKPLDPNEIRARASQAAMDRAGGHRLGSGSYDRHSPPRTPKKRSHSHRNVASSDEEPLAGWGDSDDEVELKPVSQHKNRQNKAAGSLATPDTSPEKKKVKREILEVDLEPNPFLDAVPADAEDPFPALLSAAEKAQKERKKFVAQLKAKDMRIKGLEEELERVKKEQRG</sequence>
<dbReference type="GO" id="GO:0008270">
    <property type="term" value="F:zinc ion binding"/>
    <property type="evidence" value="ECO:0007669"/>
    <property type="project" value="UniProtKB-KW"/>
</dbReference>
<comment type="caution">
    <text evidence="7">The sequence shown here is derived from an EMBL/GenBank/DDBJ whole genome shotgun (WGS) entry which is preliminary data.</text>
</comment>
<evidence type="ECO:0000256" key="1">
    <source>
        <dbReference type="ARBA" id="ARBA00022723"/>
    </source>
</evidence>
<dbReference type="InterPro" id="IPR010666">
    <property type="entry name" value="Znf_GRF"/>
</dbReference>
<organism evidence="7 8">
    <name type="scientific">Leucosporidium creatinivorum</name>
    <dbReference type="NCBI Taxonomy" id="106004"/>
    <lineage>
        <taxon>Eukaryota</taxon>
        <taxon>Fungi</taxon>
        <taxon>Dikarya</taxon>
        <taxon>Basidiomycota</taxon>
        <taxon>Pucciniomycotina</taxon>
        <taxon>Microbotryomycetes</taxon>
        <taxon>Leucosporidiales</taxon>
        <taxon>Leucosporidium</taxon>
    </lineage>
</organism>
<evidence type="ECO:0000256" key="4">
    <source>
        <dbReference type="PROSITE-ProRule" id="PRU01343"/>
    </source>
</evidence>
<keyword evidence="3" id="KW-0862">Zinc</keyword>
<evidence type="ECO:0000256" key="5">
    <source>
        <dbReference type="SAM" id="MobiDB-lite"/>
    </source>
</evidence>
<name>A0A1Y2G2R8_9BASI</name>
<dbReference type="Pfam" id="PF06839">
    <property type="entry name" value="Zn_ribbon_GRF"/>
    <property type="match status" value="1"/>
</dbReference>
<reference evidence="7 8" key="1">
    <citation type="submission" date="2016-07" db="EMBL/GenBank/DDBJ databases">
        <title>Pervasive Adenine N6-methylation of Active Genes in Fungi.</title>
        <authorList>
            <consortium name="DOE Joint Genome Institute"/>
            <person name="Mondo S.J."/>
            <person name="Dannebaum R.O."/>
            <person name="Kuo R.C."/>
            <person name="Labutti K."/>
            <person name="Haridas S."/>
            <person name="Kuo A."/>
            <person name="Salamov A."/>
            <person name="Ahrendt S.R."/>
            <person name="Lipzen A."/>
            <person name="Sullivan W."/>
            <person name="Andreopoulos W.B."/>
            <person name="Clum A."/>
            <person name="Lindquist E."/>
            <person name="Daum C."/>
            <person name="Ramamoorthy G.K."/>
            <person name="Gryganskyi A."/>
            <person name="Culley D."/>
            <person name="Magnuson J.K."/>
            <person name="James T.Y."/>
            <person name="O'Malley M.A."/>
            <person name="Stajich J.E."/>
            <person name="Spatafora J.W."/>
            <person name="Visel A."/>
            <person name="Grigoriev I.V."/>
        </authorList>
    </citation>
    <scope>NUCLEOTIDE SEQUENCE [LARGE SCALE GENOMIC DNA]</scope>
    <source>
        <strain evidence="7 8">62-1032</strain>
    </source>
</reference>
<protein>
    <recommendedName>
        <fullName evidence="6">GRF-type domain-containing protein</fullName>
    </recommendedName>
</protein>
<dbReference type="STRING" id="106004.A0A1Y2G2R8"/>
<dbReference type="EMBL" id="MCGR01000002">
    <property type="protein sequence ID" value="ORY91676.1"/>
    <property type="molecule type" value="Genomic_DNA"/>
</dbReference>
<dbReference type="OrthoDB" id="430051at2759"/>
<dbReference type="InParanoid" id="A0A1Y2G2R8"/>
<feature type="domain" description="GRF-type" evidence="6">
    <location>
        <begin position="28"/>
        <end position="74"/>
    </location>
</feature>
<evidence type="ECO:0000256" key="2">
    <source>
        <dbReference type="ARBA" id="ARBA00022771"/>
    </source>
</evidence>
<feature type="compositionally biased region" description="Acidic residues" evidence="5">
    <location>
        <begin position="140"/>
        <end position="155"/>
    </location>
</feature>
<proteinExistence type="predicted"/>